<feature type="signal peptide" evidence="1">
    <location>
        <begin position="1"/>
        <end position="18"/>
    </location>
</feature>
<evidence type="ECO:0000256" key="1">
    <source>
        <dbReference type="SAM" id="SignalP"/>
    </source>
</evidence>
<dbReference type="Pfam" id="PF07233">
    <property type="entry name" value="DUF1425"/>
    <property type="match status" value="1"/>
</dbReference>
<dbReference type="PROSITE" id="PS51257">
    <property type="entry name" value="PROKAR_LIPOPROTEIN"/>
    <property type="match status" value="1"/>
</dbReference>
<dbReference type="RefSeq" id="WP_132023403.1">
    <property type="nucleotide sequence ID" value="NZ_CP016605.1"/>
</dbReference>
<protein>
    <submittedName>
        <fullName evidence="2">Uncharacterized protein YcfL</fullName>
    </submittedName>
</protein>
<dbReference type="EMBL" id="SLXI01000003">
    <property type="protein sequence ID" value="TCP12798.1"/>
    <property type="molecule type" value="Genomic_DNA"/>
</dbReference>
<sequence>MKKIFLIIAITFGLVACGSSNTSPLSNDKQPILNIDSDLATLVDVKTSLSQAWIKNISNNAISVNYHFFWYNKNGVTQGNDVGQTATIILKPQQKTELSLQPPTENSVNYRLYLRLK</sequence>
<accession>A0A4V2SJ31</accession>
<organism evidence="2 3">
    <name type="scientific">Bisgaardia hudsonensis</name>
    <dbReference type="NCBI Taxonomy" id="109472"/>
    <lineage>
        <taxon>Bacteria</taxon>
        <taxon>Pseudomonadati</taxon>
        <taxon>Pseudomonadota</taxon>
        <taxon>Gammaproteobacteria</taxon>
        <taxon>Pasteurellales</taxon>
        <taxon>Pasteurellaceae</taxon>
        <taxon>Bisgaardia</taxon>
    </lineage>
</organism>
<dbReference type="Gene3D" id="2.60.40.3230">
    <property type="match status" value="1"/>
</dbReference>
<keyword evidence="3" id="KW-1185">Reference proteome</keyword>
<gene>
    <name evidence="2" type="ORF">EV697_103102</name>
</gene>
<dbReference type="InterPro" id="IPR010824">
    <property type="entry name" value="DUF1425"/>
</dbReference>
<dbReference type="InterPro" id="IPR038483">
    <property type="entry name" value="YcfL-like_sf"/>
</dbReference>
<dbReference type="AlphaFoldDB" id="A0A4V2SJ31"/>
<dbReference type="Proteomes" id="UP000294841">
    <property type="component" value="Unassembled WGS sequence"/>
</dbReference>
<evidence type="ECO:0000313" key="3">
    <source>
        <dbReference type="Proteomes" id="UP000294841"/>
    </source>
</evidence>
<keyword evidence="1" id="KW-0732">Signal</keyword>
<dbReference type="CDD" id="cd09030">
    <property type="entry name" value="DUF1425"/>
    <property type="match status" value="1"/>
</dbReference>
<evidence type="ECO:0000313" key="2">
    <source>
        <dbReference type="EMBL" id="TCP12798.1"/>
    </source>
</evidence>
<dbReference type="OrthoDB" id="5690781at2"/>
<reference evidence="2 3" key="1">
    <citation type="submission" date="2019-03" db="EMBL/GenBank/DDBJ databases">
        <title>Genomic Encyclopedia of Type Strains, Phase IV (KMG-IV): sequencing the most valuable type-strain genomes for metagenomic binning, comparative biology and taxonomic classification.</title>
        <authorList>
            <person name="Goeker M."/>
        </authorList>
    </citation>
    <scope>NUCLEOTIDE SEQUENCE [LARGE SCALE GENOMIC DNA]</scope>
    <source>
        <strain evidence="2 3">DSM 28231</strain>
    </source>
</reference>
<comment type="caution">
    <text evidence="2">The sequence shown here is derived from an EMBL/GenBank/DDBJ whole genome shotgun (WGS) entry which is preliminary data.</text>
</comment>
<feature type="chain" id="PRO_5020922987" evidence="1">
    <location>
        <begin position="19"/>
        <end position="117"/>
    </location>
</feature>
<proteinExistence type="predicted"/>
<name>A0A4V2SJ31_9PAST</name>